<accession>A0A7X0RLF7</accession>
<evidence type="ECO:0000313" key="3">
    <source>
        <dbReference type="Proteomes" id="UP000523955"/>
    </source>
</evidence>
<protein>
    <submittedName>
        <fullName evidence="2">DinB family protein</fullName>
    </submittedName>
</protein>
<sequence>MTTNPTATPGWNELLLDQLTFHWEHALRPRLEGLTDDEYLWEPADGAWSIRPRGTSTSPAPIGVGAFERDDAPDDPDPAPVTTIAWRLAHITVEVLAMRSASHFGREATDYESWAYAGTAAEALAQLDREVDTWRAGVLALGEDGLARPCGPAEGPFGDLPMAALVLHIHREVIHHGAEICLLRDLYAHRFPSTPTTDPKDA</sequence>
<dbReference type="InterPro" id="IPR034660">
    <property type="entry name" value="DinB/YfiT-like"/>
</dbReference>
<evidence type="ECO:0000313" key="2">
    <source>
        <dbReference type="EMBL" id="MBB6629239.1"/>
    </source>
</evidence>
<comment type="caution">
    <text evidence="2">The sequence shown here is derived from an EMBL/GenBank/DDBJ whole genome shotgun (WGS) entry which is preliminary data.</text>
</comment>
<dbReference type="AlphaFoldDB" id="A0A7X0RLF7"/>
<name>A0A7X0RLF7_9ACTN</name>
<organism evidence="2 3">
    <name type="scientific">Nocardioides luti</name>
    <dbReference type="NCBI Taxonomy" id="2761101"/>
    <lineage>
        <taxon>Bacteria</taxon>
        <taxon>Bacillati</taxon>
        <taxon>Actinomycetota</taxon>
        <taxon>Actinomycetes</taxon>
        <taxon>Propionibacteriales</taxon>
        <taxon>Nocardioidaceae</taxon>
        <taxon>Nocardioides</taxon>
    </lineage>
</organism>
<dbReference type="InterPro" id="IPR024775">
    <property type="entry name" value="DinB-like"/>
</dbReference>
<dbReference type="SUPFAM" id="SSF109854">
    <property type="entry name" value="DinB/YfiT-like putative metalloenzymes"/>
    <property type="match status" value="1"/>
</dbReference>
<proteinExistence type="predicted"/>
<evidence type="ECO:0000259" key="1">
    <source>
        <dbReference type="Pfam" id="PF12867"/>
    </source>
</evidence>
<dbReference type="Proteomes" id="UP000523955">
    <property type="component" value="Unassembled WGS sequence"/>
</dbReference>
<dbReference type="EMBL" id="JACKXE010000001">
    <property type="protein sequence ID" value="MBB6629239.1"/>
    <property type="molecule type" value="Genomic_DNA"/>
</dbReference>
<dbReference type="Pfam" id="PF12867">
    <property type="entry name" value="DinB_2"/>
    <property type="match status" value="1"/>
</dbReference>
<reference evidence="2 3" key="1">
    <citation type="submission" date="2020-08" db="EMBL/GenBank/DDBJ databases">
        <authorList>
            <person name="Seo M.-J."/>
        </authorList>
    </citation>
    <scope>NUCLEOTIDE SEQUENCE [LARGE SCALE GENOMIC DNA]</scope>
    <source>
        <strain evidence="2 3">KIGAM211</strain>
    </source>
</reference>
<gene>
    <name evidence="2" type="ORF">H5V45_18070</name>
</gene>
<dbReference type="RefSeq" id="WP_185254213.1">
    <property type="nucleotide sequence ID" value="NZ_JACKXE010000001.1"/>
</dbReference>
<feature type="domain" description="DinB-like" evidence="1">
    <location>
        <begin position="76"/>
        <end position="180"/>
    </location>
</feature>
<keyword evidence="3" id="KW-1185">Reference proteome</keyword>